<dbReference type="KEGG" id="dov:DSCO28_36840"/>
<dbReference type="RefSeq" id="WP_155323407.1">
    <property type="nucleotide sequence ID" value="NZ_AP021876.1"/>
</dbReference>
<gene>
    <name evidence="1" type="ORF">DSCO28_36840</name>
</gene>
<evidence type="ECO:0000313" key="2">
    <source>
        <dbReference type="Proteomes" id="UP000425960"/>
    </source>
</evidence>
<evidence type="ECO:0000313" key="1">
    <source>
        <dbReference type="EMBL" id="BBO83118.1"/>
    </source>
</evidence>
<proteinExistence type="predicted"/>
<protein>
    <submittedName>
        <fullName evidence="1">Uncharacterized protein</fullName>
    </submittedName>
</protein>
<name>A0A5K7ZSD6_9BACT</name>
<dbReference type="AlphaFoldDB" id="A0A5K7ZSD6"/>
<dbReference type="EMBL" id="AP021876">
    <property type="protein sequence ID" value="BBO83118.1"/>
    <property type="molecule type" value="Genomic_DNA"/>
</dbReference>
<organism evidence="1 2">
    <name type="scientific">Desulfosarcina ovata subsp. sediminis</name>
    <dbReference type="NCBI Taxonomy" id="885957"/>
    <lineage>
        <taxon>Bacteria</taxon>
        <taxon>Pseudomonadati</taxon>
        <taxon>Thermodesulfobacteriota</taxon>
        <taxon>Desulfobacteria</taxon>
        <taxon>Desulfobacterales</taxon>
        <taxon>Desulfosarcinaceae</taxon>
        <taxon>Desulfosarcina</taxon>
    </lineage>
</organism>
<dbReference type="Proteomes" id="UP000425960">
    <property type="component" value="Chromosome"/>
</dbReference>
<accession>A0A5K7ZSD6</accession>
<reference evidence="1 2" key="1">
    <citation type="submission" date="2019-11" db="EMBL/GenBank/DDBJ databases">
        <title>Comparative genomics of hydrocarbon-degrading Desulfosarcina strains.</title>
        <authorList>
            <person name="Watanabe M."/>
            <person name="Kojima H."/>
            <person name="Fukui M."/>
        </authorList>
    </citation>
    <scope>NUCLEOTIDE SEQUENCE [LARGE SCALE GENOMIC DNA]</scope>
    <source>
        <strain evidence="1 2">28bB2T</strain>
    </source>
</reference>
<sequence length="125" mass="14588">MILLQKHENVASPLTSNLNADYRKRDIQYNCFKAAAEFIQQLQIKDFFGHHRLVHGNLASLNQDKPVNHAWLEELDFVYDISDGHKRLLLKKDYYLNDTITDVKKYTTRQALKLIKSSGNWGPWG</sequence>